<accession>A0A2P2J4C5</accession>
<keyword evidence="1" id="KW-1133">Transmembrane helix</keyword>
<feature type="transmembrane region" description="Helical" evidence="1">
    <location>
        <begin position="12"/>
        <end position="29"/>
    </location>
</feature>
<protein>
    <submittedName>
        <fullName evidence="2">Uncharacterized protein</fullName>
    </submittedName>
</protein>
<sequence length="64" mass="7303">MYICMDNAFIHSNLLFTATGLFFFFFFHYGDSGQLVISMTLGTINWCNIFTSIAYCLSKLNPCP</sequence>
<dbReference type="EMBL" id="GGEC01007827">
    <property type="protein sequence ID" value="MBW88310.1"/>
    <property type="molecule type" value="Transcribed_RNA"/>
</dbReference>
<keyword evidence="1" id="KW-0812">Transmembrane</keyword>
<feature type="transmembrane region" description="Helical" evidence="1">
    <location>
        <begin position="35"/>
        <end position="57"/>
    </location>
</feature>
<keyword evidence="1" id="KW-0472">Membrane</keyword>
<reference evidence="2" key="1">
    <citation type="submission" date="2018-02" db="EMBL/GenBank/DDBJ databases">
        <title>Rhizophora mucronata_Transcriptome.</title>
        <authorList>
            <person name="Meera S.P."/>
            <person name="Sreeshan A."/>
            <person name="Augustine A."/>
        </authorList>
    </citation>
    <scope>NUCLEOTIDE SEQUENCE</scope>
    <source>
        <tissue evidence="2">Leaf</tissue>
    </source>
</reference>
<organism evidence="2">
    <name type="scientific">Rhizophora mucronata</name>
    <name type="common">Asiatic mangrove</name>
    <dbReference type="NCBI Taxonomy" id="61149"/>
    <lineage>
        <taxon>Eukaryota</taxon>
        <taxon>Viridiplantae</taxon>
        <taxon>Streptophyta</taxon>
        <taxon>Embryophyta</taxon>
        <taxon>Tracheophyta</taxon>
        <taxon>Spermatophyta</taxon>
        <taxon>Magnoliopsida</taxon>
        <taxon>eudicotyledons</taxon>
        <taxon>Gunneridae</taxon>
        <taxon>Pentapetalae</taxon>
        <taxon>rosids</taxon>
        <taxon>fabids</taxon>
        <taxon>Malpighiales</taxon>
        <taxon>Rhizophoraceae</taxon>
        <taxon>Rhizophora</taxon>
    </lineage>
</organism>
<evidence type="ECO:0000256" key="1">
    <source>
        <dbReference type="SAM" id="Phobius"/>
    </source>
</evidence>
<name>A0A2P2J4C5_RHIMU</name>
<proteinExistence type="predicted"/>
<evidence type="ECO:0000313" key="2">
    <source>
        <dbReference type="EMBL" id="MBW88310.1"/>
    </source>
</evidence>
<dbReference type="AlphaFoldDB" id="A0A2P2J4C5"/>